<dbReference type="InterPro" id="IPR036890">
    <property type="entry name" value="HATPase_C_sf"/>
</dbReference>
<dbReference type="Gene3D" id="3.30.565.10">
    <property type="entry name" value="Histidine kinase-like ATPase, C-terminal domain"/>
    <property type="match status" value="1"/>
</dbReference>
<proteinExistence type="predicted"/>
<evidence type="ECO:0000313" key="5">
    <source>
        <dbReference type="Proteomes" id="UP000317371"/>
    </source>
</evidence>
<organism evidence="4 5">
    <name type="scientific">Litorilinea aerophila</name>
    <dbReference type="NCBI Taxonomy" id="1204385"/>
    <lineage>
        <taxon>Bacteria</taxon>
        <taxon>Bacillati</taxon>
        <taxon>Chloroflexota</taxon>
        <taxon>Caldilineae</taxon>
        <taxon>Caldilineales</taxon>
        <taxon>Caldilineaceae</taxon>
        <taxon>Litorilinea</taxon>
    </lineage>
</organism>
<sequence length="94" mass="10356">MIEPGLSANGDPDGIRQVVEILLDNAIKYANPGGWVTLSLTRAGRRIAFTVANSGPEIAKEDLGDRRRYRRRSPFPPPSPVAYATRSKKRTSFS</sequence>
<dbReference type="AlphaFoldDB" id="A0A540VHD5"/>
<evidence type="ECO:0000256" key="2">
    <source>
        <dbReference type="SAM" id="MobiDB-lite"/>
    </source>
</evidence>
<feature type="region of interest" description="Disordered" evidence="2">
    <location>
        <begin position="60"/>
        <end position="94"/>
    </location>
</feature>
<evidence type="ECO:0000313" key="4">
    <source>
        <dbReference type="EMBL" id="TQE96178.1"/>
    </source>
</evidence>
<dbReference type="Proteomes" id="UP000317371">
    <property type="component" value="Unassembled WGS sequence"/>
</dbReference>
<dbReference type="PANTHER" id="PTHR43547:SF2">
    <property type="entry name" value="HYBRID SIGNAL TRANSDUCTION HISTIDINE KINASE C"/>
    <property type="match status" value="1"/>
</dbReference>
<keyword evidence="4" id="KW-0547">Nucleotide-binding</keyword>
<dbReference type="RefSeq" id="WP_141609731.1">
    <property type="nucleotide sequence ID" value="NZ_VIGC02000009.1"/>
</dbReference>
<reference evidence="4 5" key="1">
    <citation type="submission" date="2019-06" db="EMBL/GenBank/DDBJ databases">
        <title>Genome sequence of Litorilinea aerophila BAA-2444.</title>
        <authorList>
            <person name="Maclea K.S."/>
            <person name="Maurais E.G."/>
            <person name="Iannazzi L.C."/>
        </authorList>
    </citation>
    <scope>NUCLEOTIDE SEQUENCE [LARGE SCALE GENOMIC DNA]</scope>
    <source>
        <strain evidence="4 5">ATCC BAA-2444</strain>
    </source>
</reference>
<dbReference type="InParanoid" id="A0A540VHD5"/>
<dbReference type="SUPFAM" id="SSF55874">
    <property type="entry name" value="ATPase domain of HSP90 chaperone/DNA topoisomerase II/histidine kinase"/>
    <property type="match status" value="1"/>
</dbReference>
<keyword evidence="4" id="KW-0067">ATP-binding</keyword>
<dbReference type="InterPro" id="IPR003594">
    <property type="entry name" value="HATPase_dom"/>
</dbReference>
<keyword evidence="1" id="KW-0597">Phosphoprotein</keyword>
<evidence type="ECO:0000259" key="3">
    <source>
        <dbReference type="Pfam" id="PF02518"/>
    </source>
</evidence>
<dbReference type="PANTHER" id="PTHR43547">
    <property type="entry name" value="TWO-COMPONENT HISTIDINE KINASE"/>
    <property type="match status" value="1"/>
</dbReference>
<dbReference type="GO" id="GO:0000155">
    <property type="term" value="F:phosphorelay sensor kinase activity"/>
    <property type="evidence" value="ECO:0007669"/>
    <property type="project" value="TreeGrafter"/>
</dbReference>
<dbReference type="GO" id="GO:0005524">
    <property type="term" value="F:ATP binding"/>
    <property type="evidence" value="ECO:0007669"/>
    <property type="project" value="UniProtKB-KW"/>
</dbReference>
<evidence type="ECO:0000256" key="1">
    <source>
        <dbReference type="ARBA" id="ARBA00022553"/>
    </source>
</evidence>
<protein>
    <submittedName>
        <fullName evidence="4">ATP-binding protein</fullName>
    </submittedName>
</protein>
<gene>
    <name evidence="4" type="ORF">FKZ61_08850</name>
</gene>
<keyword evidence="5" id="KW-1185">Reference proteome</keyword>
<comment type="caution">
    <text evidence="4">The sequence shown here is derived from an EMBL/GenBank/DDBJ whole genome shotgun (WGS) entry which is preliminary data.</text>
</comment>
<dbReference type="EMBL" id="VIGC01000009">
    <property type="protein sequence ID" value="TQE96178.1"/>
    <property type="molecule type" value="Genomic_DNA"/>
</dbReference>
<dbReference type="Pfam" id="PF02518">
    <property type="entry name" value="HATPase_c"/>
    <property type="match status" value="1"/>
</dbReference>
<feature type="domain" description="Histidine kinase/HSP90-like ATPase" evidence="3">
    <location>
        <begin position="10"/>
        <end position="64"/>
    </location>
</feature>
<dbReference type="OrthoDB" id="9786919at2"/>
<name>A0A540VHD5_9CHLR</name>
<accession>A0A540VHD5</accession>